<evidence type="ECO:0000256" key="1">
    <source>
        <dbReference type="ARBA" id="ARBA00022450"/>
    </source>
</evidence>
<dbReference type="GO" id="GO:0005737">
    <property type="term" value="C:cytoplasm"/>
    <property type="evidence" value="ECO:0007669"/>
    <property type="project" value="TreeGrafter"/>
</dbReference>
<dbReference type="CDD" id="cd19531">
    <property type="entry name" value="LCL_NRPS-like"/>
    <property type="match status" value="1"/>
</dbReference>
<dbReference type="GO" id="GO:0031177">
    <property type="term" value="F:phosphopantetheine binding"/>
    <property type="evidence" value="ECO:0007669"/>
    <property type="project" value="InterPro"/>
</dbReference>
<dbReference type="InterPro" id="IPR010071">
    <property type="entry name" value="AA_adenyl_dom"/>
</dbReference>
<protein>
    <recommendedName>
        <fullName evidence="6">Carrier domain-containing protein</fullName>
    </recommendedName>
</protein>
<keyword evidence="2" id="KW-0597">Phosphoprotein</keyword>
<evidence type="ECO:0000256" key="2">
    <source>
        <dbReference type="ARBA" id="ARBA00022553"/>
    </source>
</evidence>
<dbReference type="FunFam" id="2.30.38.10:FF:000001">
    <property type="entry name" value="Non-ribosomal peptide synthetase PvdI"/>
    <property type="match status" value="1"/>
</dbReference>
<dbReference type="GO" id="GO:0043041">
    <property type="term" value="P:amino acid activation for nonribosomal peptide biosynthetic process"/>
    <property type="evidence" value="ECO:0007669"/>
    <property type="project" value="TreeGrafter"/>
</dbReference>
<dbReference type="PANTHER" id="PTHR45527">
    <property type="entry name" value="NONRIBOSOMAL PEPTIDE SYNTHETASE"/>
    <property type="match status" value="1"/>
</dbReference>
<dbReference type="PROSITE" id="PS00012">
    <property type="entry name" value="PHOSPHOPANTETHEINE"/>
    <property type="match status" value="2"/>
</dbReference>
<dbReference type="FunFam" id="3.40.50.980:FF:000001">
    <property type="entry name" value="Non-ribosomal peptide synthetase"/>
    <property type="match status" value="3"/>
</dbReference>
<dbReference type="SMART" id="SM00823">
    <property type="entry name" value="PKS_PP"/>
    <property type="match status" value="2"/>
</dbReference>
<dbReference type="FunFam" id="3.30.559.10:FF:000012">
    <property type="entry name" value="Non-ribosomal peptide synthetase"/>
    <property type="match status" value="1"/>
</dbReference>
<dbReference type="PANTHER" id="PTHR45527:SF1">
    <property type="entry name" value="FATTY ACID SYNTHASE"/>
    <property type="match status" value="1"/>
</dbReference>
<comment type="caution">
    <text evidence="7">The sequence shown here is derived from an EMBL/GenBank/DDBJ whole genome shotgun (WGS) entry which is preliminary data.</text>
</comment>
<feature type="non-terminal residue" evidence="7">
    <location>
        <position position="2975"/>
    </location>
</feature>
<keyword evidence="3" id="KW-0436">Ligase</keyword>
<dbReference type="Gene3D" id="3.30.559.10">
    <property type="entry name" value="Chloramphenicol acetyltransferase-like domain"/>
    <property type="match status" value="2"/>
</dbReference>
<evidence type="ECO:0000259" key="6">
    <source>
        <dbReference type="PROSITE" id="PS50075"/>
    </source>
</evidence>
<dbReference type="Pfam" id="PF13193">
    <property type="entry name" value="AMP-binding_C"/>
    <property type="match status" value="2"/>
</dbReference>
<sequence>FDNRASVDQYLAATQQIVDRHDILRTAFMWENLSTPTQAPLLKFTVAQEVDGRWIVSQLLHHLIGDHSTLEVIELEMKAIKEERAADLLAPHPYRNLIAQARLGVTQDAHEKFFKEMLADFDTPSLPFGITDVRGDGSNVTESERNLSAQLNERLRFQAKRLGVSLASLCHVAWAQVIARTSGQQQVVFGTVLFGRMQAETSSGQAMGLYINTLPLRVDHASLTLAQRCSDVQPGVPLFSSLLNYRHNTEMPERGSSTSGKEEVDSRERTNYPFSISVEDYGTALGLTAQTVQPLDSDRACRYMQEALDSLASALEHDPKMPAAHLNVLPAEERTLLLDTWNDTAEDYPDHLCLHQLFEQQVERTPDTLAVVCEDKSLTYRELNARSNGLAHHLIQLGVRPDDIVAICVKRSVEMIVGILAVLKAGGAYVPLDPFFASDRLKDIMMDAAPNILLADEAGRTALGPAAVSDVVVVDPTSFTTKADEPPRVAELTSQSLAYVIYTSGTTGKPKGVMVEHYGVVNLVVSQQPLLNIQPSSRMTQFMSIGFDPSVWEAFATLSYGGVLHVLPEDVRRDFRQLWAYLQLNQITHAIFTPAVIQDCEGLPPLESMLTLLIGGEALSGALVRKVGDLVPNAAVINEYGPTEASIAALSWTYVEGGLIGDDIVPIGRPLFSKRVYILDEFGLPLPLGVPGELYLGGVGVARGYLNRPDLSVDKFVLDPFSREPGARMYKTGDMAKYHTDGRVICLGRNDDQIKIRGFRVELGEIEARLVEYPQVSEAAVVPLGKGGNMRLVAYVIARDDGEMEQHDDKRQSASSTELAASLRNHLLTKLPDYMVPSAFVRLSSFPVTTNGKLDRRALPAPSEDDYAREAYEAPQGEVETALALIWCELLQLKRVSRNDSFFALGGHSLLAVRLVNRVSTLGATVAISTLFASPSLSAFASRVQEQLAQEVSSVLAIAPVSRDSDLPLSFAQQRLWFLAQLGGVSDTYHMPLALRLQGQVNQMALEYSLSELCDRHEALRSVFVTVNGQAHVKILLPGGLSMRKVDLRGVADQEIQMKQWMDKETHASFDLEQGPLVRASLIQTQDDECVLLITQHHIVSDGWSVGIMLRELSQLYTAFCSGESSPLSPLRIQYPDYAAWQRKWLSGDQLKSQSEYWRTALSGAPVLLDLPTDHPRPAHQSFKGDRVTIAWDADVTRAVKQLSQKHGVTLFMTILSAWSAVLSHLSGQDDIVVGTPNANRNHPEIESLIGFFVNTLALRIDLSGKPTTQELLERVRRSTLAALNHQDLPFEQVVEAVQPPRKMDHTPLFQVMFAWQNNEDDDLELPGLQVTPCELDYDAAKFDLTLSLWEEDSGIGGNLEYSTALFDRSTIERHVGYVRAMLLAMTTDDEQPVAAAEILSLDERTLLLDTLNVTVESQSDKSCLHQLFEQRVESTPDAIAVVHEDQSLTYSELNARANRLAHHLIQLGVKPDSLVAICVDRSLPMLVGVLAILKAGGAYVPLDPVHASSRLLDILEDVQSSIVLVDARGVKALQGSDLSHMNVVDLRDPLSGPTHNPHVMDLSSNHLAYVIYTSGSTGKPKGVMVEHRQVARLFTATSVWFDISEQDTWCLLHSFAFDFSVWEIWGAFLYGGKLVVVSQDIARSPQELYRTICEQAVTVLNMTPSAFKQLIDIHSGEQLDDSLRYVVFGGEALAPAILKPWFHTHAQDRPKVVNMYGITETTVHVTYRLMAPEDCSQTTSPIGVRIPDLRTYVLNDCGRPVPLGVMGELFVGGAGVTRGYLNRPDLTSDRFIPDPFVEGHEGRMYKTGDLVKQLPDGSLVYMGRNDHQVKIRGFRIELGEIEARLTDHARVVEAVVIPLGDERNKRLVAYVSIREGETFKEDGDDAESSFAEQLASTLRTHLSTRLPEYMIPSAFVHMTSFPLTPSGKLDMRALPAPSEDNVARQAYEAPEGEVEAAIASIWSELLQIERVSRHDSFFALGGHSLLAVQVISKLHRVGHSVSVRALFEAPTLAVFAASIGHHQAIVIPPNVITPSTTSITPEMLPLIDLTQTDIDHVVEHVPGGVSNIQDIYSLSPLQDGILFHHLMAKSGDPYLLYVAMRFDTREALDQHLAGMQQIVNRHDILRTAFMWENLSMPAQVVWRKAPITVMEMSLDPSEGPILQQMKERFDPLHYKIDLTQAPVLRFAVAQDVDNQWILVRLLHHLVEDNSTLKVLHSELQTFAENSNAVLPPAEPYRNLIAQARLGMSQQAHEKFFKAMLEDIDTPSLPFGMANVHGEGADVIVSDRMLPQSLNDRLRLQAKRLGVTVASLCHVAWAQVIARTSGQQRVVFGTVLFGRMQAETSADQAMGLYINTLPIRVDIDDRSVEESVQQTHSLLAKLLEHEHAPLTLAQRCSNIPAGGPLFSSLLNYRHSEDEDEEESGEEDMELLDFQERINYPFGISVEDLGTSLGLTAQVASPLSSYRVCGYMQEAMESLVNALESNPKMAVAQLDVLPAEERTLLLETWNDSAEEYPDSLCLHHMFEHQSENTPDAVAVVYGDRSLTYGELNARANGLARHLVQFGIQPDERVAICVKRSPEMLVGMMAILKVGGAYVPLDPLFASDRLKDIINDAAPRILLADEAGRAALGKSIVSGLIAVDPTSFGADLGASPRVAGLSCRNLAYVIYTSGTTGKPKGVLVEHQGVVNLLTSRQKHQRVQPSSNLTQFFSYSFDASILEIFGSLSFGGTLHILQEDVRLDFHQLWTYMEKHEITHAALTPAVLQNCEGLSPLVSMSTLIIGGESLSEGMVRKVSELMPNAAVVNEYGPTEATVATLSWKYSKEGMIGHDLVPVGRPLSNKRVYLLDDQSRPVPLGAVGELYIGGAGIARGYLNRPDLTAEKFLVDPFASESGAMMYRTGDLAKYHPDGNVICLGRNDDQVKIRGFRVELGEIEARLSEHPQVSEAVVVPLGEGSLRLVAYIIARTEDVLEQNID</sequence>
<dbReference type="SUPFAM" id="SSF56801">
    <property type="entry name" value="Acetyl-CoA synthetase-like"/>
    <property type="match status" value="3"/>
</dbReference>
<dbReference type="InterPro" id="IPR009081">
    <property type="entry name" value="PP-bd_ACP"/>
</dbReference>
<dbReference type="Pfam" id="PF00550">
    <property type="entry name" value="PP-binding"/>
    <property type="match status" value="2"/>
</dbReference>
<evidence type="ECO:0000256" key="4">
    <source>
        <dbReference type="ARBA" id="ARBA00029454"/>
    </source>
</evidence>
<dbReference type="Gene3D" id="3.40.50.12780">
    <property type="entry name" value="N-terminal domain of ligase-like"/>
    <property type="match status" value="1"/>
</dbReference>
<dbReference type="CDD" id="cd17643">
    <property type="entry name" value="A_NRPS_Cytc1-like"/>
    <property type="match status" value="1"/>
</dbReference>
<dbReference type="NCBIfam" id="NF003417">
    <property type="entry name" value="PRK04813.1"/>
    <property type="match status" value="3"/>
</dbReference>
<dbReference type="Gene3D" id="1.10.1200.10">
    <property type="entry name" value="ACP-like"/>
    <property type="match status" value="2"/>
</dbReference>
<dbReference type="EMBL" id="JAAAHY010001303">
    <property type="protein sequence ID" value="KAF9950416.1"/>
    <property type="molecule type" value="Genomic_DNA"/>
</dbReference>
<dbReference type="InterPro" id="IPR023213">
    <property type="entry name" value="CAT-like_dom_sf"/>
</dbReference>
<dbReference type="PROSITE" id="PS50075">
    <property type="entry name" value="CARRIER"/>
    <property type="match status" value="2"/>
</dbReference>
<feature type="region of interest" description="Disordered" evidence="5">
    <location>
        <begin position="249"/>
        <end position="268"/>
    </location>
</feature>
<dbReference type="OrthoDB" id="329835at2759"/>
<dbReference type="Gene3D" id="3.40.50.980">
    <property type="match status" value="4"/>
</dbReference>
<dbReference type="InterPro" id="IPR006162">
    <property type="entry name" value="Ppantetheine_attach_site"/>
</dbReference>
<accession>A0A9P6IW14</accession>
<dbReference type="InterPro" id="IPR042099">
    <property type="entry name" value="ANL_N_sf"/>
</dbReference>
<name>A0A9P6IW14_MORAP</name>
<keyword evidence="8" id="KW-1185">Reference proteome</keyword>
<feature type="domain" description="Carrier" evidence="6">
    <location>
        <begin position="1950"/>
        <end position="2024"/>
    </location>
</feature>
<reference evidence="7" key="1">
    <citation type="journal article" date="2020" name="Fungal Divers.">
        <title>Resolving the Mortierellaceae phylogeny through synthesis of multi-gene phylogenetics and phylogenomics.</title>
        <authorList>
            <person name="Vandepol N."/>
            <person name="Liber J."/>
            <person name="Desiro A."/>
            <person name="Na H."/>
            <person name="Kennedy M."/>
            <person name="Barry K."/>
            <person name="Grigoriev I.V."/>
            <person name="Miller A.N."/>
            <person name="O'Donnell K."/>
            <person name="Stajich J.E."/>
            <person name="Bonito G."/>
        </authorList>
    </citation>
    <scope>NUCLEOTIDE SEQUENCE</scope>
    <source>
        <strain evidence="7">CK1249</strain>
    </source>
</reference>
<dbReference type="Pfam" id="PF00501">
    <property type="entry name" value="AMP-binding"/>
    <property type="match status" value="3"/>
</dbReference>
<dbReference type="InterPro" id="IPR036736">
    <property type="entry name" value="ACP-like_sf"/>
</dbReference>
<dbReference type="FunFam" id="3.30.300.30:FF:000010">
    <property type="entry name" value="Enterobactin synthetase component F"/>
    <property type="match status" value="1"/>
</dbReference>
<dbReference type="InterPro" id="IPR045851">
    <property type="entry name" value="AMP-bd_C_sf"/>
</dbReference>
<dbReference type="GO" id="GO:0016874">
    <property type="term" value="F:ligase activity"/>
    <property type="evidence" value="ECO:0007669"/>
    <property type="project" value="UniProtKB-KW"/>
</dbReference>
<comment type="similarity">
    <text evidence="4">Belongs to the NRP synthetase family.</text>
</comment>
<dbReference type="Pfam" id="PF00668">
    <property type="entry name" value="Condensation"/>
    <property type="match status" value="3"/>
</dbReference>
<feature type="non-terminal residue" evidence="7">
    <location>
        <position position="1"/>
    </location>
</feature>
<dbReference type="Gene3D" id="3.30.300.30">
    <property type="match status" value="3"/>
</dbReference>
<dbReference type="NCBIfam" id="TIGR01733">
    <property type="entry name" value="AA-adenyl-dom"/>
    <property type="match status" value="3"/>
</dbReference>
<organism evidence="7 8">
    <name type="scientific">Mortierella alpina</name>
    <name type="common">Oleaginous fungus</name>
    <name type="synonym">Mortierella renispora</name>
    <dbReference type="NCBI Taxonomy" id="64518"/>
    <lineage>
        <taxon>Eukaryota</taxon>
        <taxon>Fungi</taxon>
        <taxon>Fungi incertae sedis</taxon>
        <taxon>Mucoromycota</taxon>
        <taxon>Mortierellomycotina</taxon>
        <taxon>Mortierellomycetes</taxon>
        <taxon>Mortierellales</taxon>
        <taxon>Mortierellaceae</taxon>
        <taxon>Mortierella</taxon>
    </lineage>
</organism>
<dbReference type="SUPFAM" id="SSF52777">
    <property type="entry name" value="CoA-dependent acyltransferases"/>
    <property type="match status" value="6"/>
</dbReference>
<dbReference type="FunFam" id="3.40.50.12780:FF:000012">
    <property type="entry name" value="Non-ribosomal peptide synthetase"/>
    <property type="match status" value="3"/>
</dbReference>
<evidence type="ECO:0000256" key="5">
    <source>
        <dbReference type="SAM" id="MobiDB-lite"/>
    </source>
</evidence>
<dbReference type="InterPro" id="IPR025110">
    <property type="entry name" value="AMP-bd_C"/>
</dbReference>
<evidence type="ECO:0000313" key="8">
    <source>
        <dbReference type="Proteomes" id="UP000738359"/>
    </source>
</evidence>
<dbReference type="FunFam" id="3.40.50.980:FF:000002">
    <property type="entry name" value="Enterobactin synthetase component F"/>
    <property type="match status" value="1"/>
</dbReference>
<dbReference type="FunFam" id="3.30.559.30:FF:000001">
    <property type="entry name" value="Non-ribosomal peptide synthetase"/>
    <property type="match status" value="1"/>
</dbReference>
<keyword evidence="1" id="KW-0596">Phosphopantetheine</keyword>
<dbReference type="InterPro" id="IPR000873">
    <property type="entry name" value="AMP-dep_synth/lig_dom"/>
</dbReference>
<dbReference type="InterPro" id="IPR001242">
    <property type="entry name" value="Condensation_dom"/>
</dbReference>
<evidence type="ECO:0000256" key="3">
    <source>
        <dbReference type="ARBA" id="ARBA00022598"/>
    </source>
</evidence>
<dbReference type="PROSITE" id="PS00455">
    <property type="entry name" value="AMP_BINDING"/>
    <property type="match status" value="3"/>
</dbReference>
<dbReference type="Gene3D" id="3.30.559.30">
    <property type="entry name" value="Nonribosomal peptide synthetase, condensation domain"/>
    <property type="match status" value="3"/>
</dbReference>
<dbReference type="InterPro" id="IPR020845">
    <property type="entry name" value="AMP-binding_CS"/>
</dbReference>
<dbReference type="GO" id="GO:0044550">
    <property type="term" value="P:secondary metabolite biosynthetic process"/>
    <property type="evidence" value="ECO:0007669"/>
    <property type="project" value="TreeGrafter"/>
</dbReference>
<dbReference type="FunFam" id="1.10.1200.10:FF:000005">
    <property type="entry name" value="Nonribosomal peptide synthetase 1"/>
    <property type="match status" value="2"/>
</dbReference>
<feature type="domain" description="Carrier" evidence="6">
    <location>
        <begin position="874"/>
        <end position="948"/>
    </location>
</feature>
<dbReference type="CDD" id="cd19544">
    <property type="entry name" value="E-C_NRPS"/>
    <property type="match status" value="2"/>
</dbReference>
<dbReference type="Gene3D" id="2.30.38.10">
    <property type="entry name" value="Luciferase, Domain 3"/>
    <property type="match status" value="2"/>
</dbReference>
<gene>
    <name evidence="7" type="ORF">BGZ70_001390</name>
</gene>
<proteinExistence type="inferred from homology"/>
<dbReference type="CDD" id="cd05930">
    <property type="entry name" value="A_NRPS"/>
    <property type="match status" value="2"/>
</dbReference>
<dbReference type="InterPro" id="IPR020806">
    <property type="entry name" value="PKS_PP-bd"/>
</dbReference>
<dbReference type="SUPFAM" id="SSF47336">
    <property type="entry name" value="ACP-like"/>
    <property type="match status" value="2"/>
</dbReference>
<dbReference type="FunFam" id="3.30.300.30:FF:000015">
    <property type="entry name" value="Nonribosomal peptide synthase SidD"/>
    <property type="match status" value="1"/>
</dbReference>
<evidence type="ECO:0000313" key="7">
    <source>
        <dbReference type="EMBL" id="KAF9950416.1"/>
    </source>
</evidence>
<dbReference type="Proteomes" id="UP000738359">
    <property type="component" value="Unassembled WGS sequence"/>
</dbReference>